<evidence type="ECO:0000313" key="2">
    <source>
        <dbReference type="EMBL" id="KAK3265271.1"/>
    </source>
</evidence>
<feature type="compositionally biased region" description="Low complexity" evidence="1">
    <location>
        <begin position="650"/>
        <end position="664"/>
    </location>
</feature>
<organism evidence="2 3">
    <name type="scientific">Cymbomonas tetramitiformis</name>
    <dbReference type="NCBI Taxonomy" id="36881"/>
    <lineage>
        <taxon>Eukaryota</taxon>
        <taxon>Viridiplantae</taxon>
        <taxon>Chlorophyta</taxon>
        <taxon>Pyramimonadophyceae</taxon>
        <taxon>Pyramimonadales</taxon>
        <taxon>Pyramimonadaceae</taxon>
        <taxon>Cymbomonas</taxon>
    </lineage>
</organism>
<feature type="compositionally biased region" description="Acidic residues" evidence="1">
    <location>
        <begin position="255"/>
        <end position="272"/>
    </location>
</feature>
<proteinExistence type="predicted"/>
<reference evidence="2 3" key="1">
    <citation type="journal article" date="2015" name="Genome Biol. Evol.">
        <title>Comparative Genomics of a Bacterivorous Green Alga Reveals Evolutionary Causalities and Consequences of Phago-Mixotrophic Mode of Nutrition.</title>
        <authorList>
            <person name="Burns J.A."/>
            <person name="Paasch A."/>
            <person name="Narechania A."/>
            <person name="Kim E."/>
        </authorList>
    </citation>
    <scope>NUCLEOTIDE SEQUENCE [LARGE SCALE GENOMIC DNA]</scope>
    <source>
        <strain evidence="2 3">PLY_AMNH</strain>
    </source>
</reference>
<sequence>MASGASSSSVASVGVATSARATAPSILHDDEFALQELVLPRLSLAGDVLRFSMTCRSHRAFVEGEAFASGWLRSARHGADPDPLTACVGSRWWVAQLRRRAILESPTCALPMTLRFKGSFGRDGYHRKVSLIQGVAAAGSDQGSVTLWNPYRSYQWMTGRDHRVGCLGSGGMHGGEGRVRGDVSSMVTLGDRHLLVGSEEGHLVVSKTDLAAVEDEGECGQVCSRMQKEWPGRRALGRRGGDFGGFGGGFMGMESSDEEEEEVEAAGEDGDGLPELPMRAGPGRCAAVCAIQPEAGAPALIVGMFYGAELRVWRQAPEFGSAEGEARLQEAQRRVRARLGLTMDEAGRDMGSGSNFFQFMTAMLEVGSDPYSGATLLLTWALPSRPLACAALGGAHLVVGTVECAVLRLRWAVATKENAGTAAIEVVETLELSWVQSRKSLGMCIAVEGALLAVGTWEHPGIDLWELDTLDLNKPARLRCHVTLPETSLSLRITDGLVLVGEEGGQVSVVDGISGQMLRTLEGVGFPGSGGFGERFLSDFCIGSRYLVAVVNDSRAPYVGFLDLFHGGRIGVDSDGCAAMDVAAQQGGAAQKAARVNAQRKPKCPVRRGSDDEGDGIEDSEEDGSEEEEDTDEEDGASVESEVDDGSDWESGSEPSCGEESVEVGVETLEAEEQSGKRLLTSRDFRTVQQEDVEEAEYMDQSLACVALDDGRELVVASEAWEVTLQGDARRLAEMPVKEVDRFVALGNGGLLLGAKKTELMLLEASSAELLLSQPLPGVETLPKGESVMVLTAAPGQPQAIAVTQHFVFLVTVGPAASCEASRTHDMQVVLQLDFRAHAVDFPVAQNCYSWARVLDAVLWYDEMAASLVMVLPSEGRWARLHFFRLSGVDGEVSQQAYRVVRAHRRRTCEKTGSVLGMAVWQSSEGGTHDKLVTAGDDGRLAVTELSGEGTEPLRSWRATSTNRTPCRNLAVHSASGVAFTTSTPGDNCGYFWDLESGERVKKVAPMGRSLRDHRFTVMCTAFTASGILAYTNSNDCDEAVLSLLVPKQLSAT</sequence>
<dbReference type="Gene3D" id="2.130.10.10">
    <property type="entry name" value="YVTN repeat-like/Quinoprotein amine dehydrogenase"/>
    <property type="match status" value="1"/>
</dbReference>
<comment type="caution">
    <text evidence="2">The sequence shown here is derived from an EMBL/GenBank/DDBJ whole genome shotgun (WGS) entry which is preliminary data.</text>
</comment>
<dbReference type="EMBL" id="LGRX02014038">
    <property type="protein sequence ID" value="KAK3265271.1"/>
    <property type="molecule type" value="Genomic_DNA"/>
</dbReference>
<feature type="compositionally biased region" description="Acidic residues" evidence="1">
    <location>
        <begin position="612"/>
        <end position="648"/>
    </location>
</feature>
<accession>A0AAE0FSJ9</accession>
<keyword evidence="3" id="KW-1185">Reference proteome</keyword>
<dbReference type="SUPFAM" id="SSF50998">
    <property type="entry name" value="Quinoprotein alcohol dehydrogenase-like"/>
    <property type="match status" value="1"/>
</dbReference>
<evidence type="ECO:0000313" key="3">
    <source>
        <dbReference type="Proteomes" id="UP001190700"/>
    </source>
</evidence>
<dbReference type="AlphaFoldDB" id="A0AAE0FSJ9"/>
<dbReference type="Proteomes" id="UP001190700">
    <property type="component" value="Unassembled WGS sequence"/>
</dbReference>
<feature type="region of interest" description="Disordered" evidence="1">
    <location>
        <begin position="255"/>
        <end position="274"/>
    </location>
</feature>
<feature type="region of interest" description="Disordered" evidence="1">
    <location>
        <begin position="593"/>
        <end position="664"/>
    </location>
</feature>
<name>A0AAE0FSJ9_9CHLO</name>
<protein>
    <submittedName>
        <fullName evidence="2">Uncharacterized protein</fullName>
    </submittedName>
</protein>
<dbReference type="InterPro" id="IPR011047">
    <property type="entry name" value="Quinoprotein_ADH-like_sf"/>
</dbReference>
<dbReference type="InterPro" id="IPR015943">
    <property type="entry name" value="WD40/YVTN_repeat-like_dom_sf"/>
</dbReference>
<gene>
    <name evidence="2" type="ORF">CYMTET_26031</name>
</gene>
<evidence type="ECO:0000256" key="1">
    <source>
        <dbReference type="SAM" id="MobiDB-lite"/>
    </source>
</evidence>